<dbReference type="EMBL" id="JADIKC010000003">
    <property type="protein sequence ID" value="MBM7120890.1"/>
    <property type="molecule type" value="Genomic_DNA"/>
</dbReference>
<sequence length="464" mass="49394">MLGRIGVAVGMLAFSWAALAAPSTPAVPVATAAQAALESAANPLGPGVAAIILQGDTMLFRGAVGRANIELGVPLYAEQTFRIASITKMFTAATVIKLAELGKLSLDDRLSTYVADVPNGGNITLRQLLNHTAGISDKTPNPQPGFMKRDVDTATLVDEIRKRPPAFAPGTQWAYSNGGYILLGAVIEKVTGERWYVAMTKLLLEPAQLRQIRYGDNAAVIPGRVAGYSTDDATHQIKNASFISMSIPAAAGGLVATADDLVRWMHALARGQIVSAKGFQQMITPVPAMPGVSPAHQYGMGMYLWHVRGSEMIGHTGQIDGFASALVYLPKQDVIVAVLANDDGFDARTMSRRLAAIALGQPYATPVPAPLADEFLQALQGSYRIDGTTVQTLTVKDHQLFAQRSGHHAVPLQFTADGRLVFVPDELSYFVPVRDASGKVTRLDYFEGGDAPALPLPRVSETGH</sequence>
<dbReference type="InterPro" id="IPR001466">
    <property type="entry name" value="Beta-lactam-related"/>
</dbReference>
<gene>
    <name evidence="3" type="ORF">ISP20_06915</name>
</gene>
<dbReference type="RefSeq" id="WP_204635324.1">
    <property type="nucleotide sequence ID" value="NZ_JADIKC010000003.1"/>
</dbReference>
<protein>
    <submittedName>
        <fullName evidence="3">Beta-lactamase family protein</fullName>
    </submittedName>
</protein>
<comment type="caution">
    <text evidence="3">The sequence shown here is derived from an EMBL/GenBank/DDBJ whole genome shotgun (WGS) entry which is preliminary data.</text>
</comment>
<feature type="domain" description="Beta-lactamase-related" evidence="2">
    <location>
        <begin position="46"/>
        <end position="356"/>
    </location>
</feature>
<dbReference type="PANTHER" id="PTHR46825">
    <property type="entry name" value="D-ALANYL-D-ALANINE-CARBOXYPEPTIDASE/ENDOPEPTIDASE AMPH"/>
    <property type="match status" value="1"/>
</dbReference>
<proteinExistence type="predicted"/>
<dbReference type="Pfam" id="PF00144">
    <property type="entry name" value="Beta-lactamase"/>
    <property type="match status" value="1"/>
</dbReference>
<dbReference type="SUPFAM" id="SSF56601">
    <property type="entry name" value="beta-lactamase/transpeptidase-like"/>
    <property type="match status" value="1"/>
</dbReference>
<dbReference type="PANTHER" id="PTHR46825:SF9">
    <property type="entry name" value="BETA-LACTAMASE-RELATED DOMAIN-CONTAINING PROTEIN"/>
    <property type="match status" value="1"/>
</dbReference>
<evidence type="ECO:0000259" key="2">
    <source>
        <dbReference type="Pfam" id="PF00144"/>
    </source>
</evidence>
<reference evidence="3 4" key="1">
    <citation type="submission" date="2020-10" db="EMBL/GenBank/DDBJ databases">
        <title>Phylogeny of dyella-like bacteria.</title>
        <authorList>
            <person name="Fu J."/>
        </authorList>
    </citation>
    <scope>NUCLEOTIDE SEQUENCE [LARGE SCALE GENOMIC DNA]</scope>
    <source>
        <strain evidence="3 4">THG-B117</strain>
    </source>
</reference>
<evidence type="ECO:0000313" key="4">
    <source>
        <dbReference type="Proteomes" id="UP001430065"/>
    </source>
</evidence>
<keyword evidence="4" id="KW-1185">Reference proteome</keyword>
<dbReference type="InterPro" id="IPR050491">
    <property type="entry name" value="AmpC-like"/>
</dbReference>
<accession>A0ABS2JQ08</accession>
<evidence type="ECO:0000313" key="3">
    <source>
        <dbReference type="EMBL" id="MBM7120890.1"/>
    </source>
</evidence>
<dbReference type="Proteomes" id="UP001430065">
    <property type="component" value="Unassembled WGS sequence"/>
</dbReference>
<feature type="signal peptide" evidence="1">
    <location>
        <begin position="1"/>
        <end position="20"/>
    </location>
</feature>
<feature type="chain" id="PRO_5047052821" evidence="1">
    <location>
        <begin position="21"/>
        <end position="464"/>
    </location>
</feature>
<organism evidence="3 4">
    <name type="scientific">Dyella kyungheensis</name>
    <dbReference type="NCBI Taxonomy" id="1242174"/>
    <lineage>
        <taxon>Bacteria</taxon>
        <taxon>Pseudomonadati</taxon>
        <taxon>Pseudomonadota</taxon>
        <taxon>Gammaproteobacteria</taxon>
        <taxon>Lysobacterales</taxon>
        <taxon>Rhodanobacteraceae</taxon>
        <taxon>Dyella</taxon>
    </lineage>
</organism>
<evidence type="ECO:0000256" key="1">
    <source>
        <dbReference type="SAM" id="SignalP"/>
    </source>
</evidence>
<name>A0ABS2JQ08_9GAMM</name>
<dbReference type="Gene3D" id="3.40.710.10">
    <property type="entry name" value="DD-peptidase/beta-lactamase superfamily"/>
    <property type="match status" value="1"/>
</dbReference>
<dbReference type="InterPro" id="IPR012338">
    <property type="entry name" value="Beta-lactam/transpept-like"/>
</dbReference>
<keyword evidence="1" id="KW-0732">Signal</keyword>